<dbReference type="InterPro" id="IPR027417">
    <property type="entry name" value="P-loop_NTPase"/>
</dbReference>
<evidence type="ECO:0000313" key="3">
    <source>
        <dbReference type="EMBL" id="KAJ3565188.1"/>
    </source>
</evidence>
<organism evidence="3 4">
    <name type="scientific">Leucocoprinus birnbaumii</name>
    <dbReference type="NCBI Taxonomy" id="56174"/>
    <lineage>
        <taxon>Eukaryota</taxon>
        <taxon>Fungi</taxon>
        <taxon>Dikarya</taxon>
        <taxon>Basidiomycota</taxon>
        <taxon>Agaricomycotina</taxon>
        <taxon>Agaricomycetes</taxon>
        <taxon>Agaricomycetidae</taxon>
        <taxon>Agaricales</taxon>
        <taxon>Agaricineae</taxon>
        <taxon>Agaricaceae</taxon>
        <taxon>Leucocoprinus</taxon>
    </lineage>
</organism>
<keyword evidence="1" id="KW-0677">Repeat</keyword>
<protein>
    <recommendedName>
        <fullName evidence="2">Nephrocystin 3-like N-terminal domain-containing protein</fullName>
    </recommendedName>
</protein>
<keyword evidence="4" id="KW-1185">Reference proteome</keyword>
<dbReference type="InterPro" id="IPR056884">
    <property type="entry name" value="NPHP3-like_N"/>
</dbReference>
<dbReference type="Gene3D" id="3.40.50.300">
    <property type="entry name" value="P-loop containing nucleotide triphosphate hydrolases"/>
    <property type="match status" value="1"/>
</dbReference>
<sequence>MPPVHTLDNVAVPLSEPLLRETNNNSSGANEQLATCDPGNRTYAPFANAHDFAIQSATIIERAEITYSVNKSVLSQLYSYADPDASMDSGARFPPPMCHPGTRTRILETLEEWMGCPTRSHRMLWLRGPAGVGKSAIAQTFAERCAERDRLGATFFFSRPNSRDRLETVIPSLAY</sequence>
<evidence type="ECO:0000256" key="1">
    <source>
        <dbReference type="ARBA" id="ARBA00022737"/>
    </source>
</evidence>
<gene>
    <name evidence="3" type="ORF">NP233_g7800</name>
</gene>
<dbReference type="Pfam" id="PF24883">
    <property type="entry name" value="NPHP3_N"/>
    <property type="match status" value="1"/>
</dbReference>
<evidence type="ECO:0000313" key="4">
    <source>
        <dbReference type="Proteomes" id="UP001213000"/>
    </source>
</evidence>
<dbReference type="EMBL" id="JANIEX010000593">
    <property type="protein sequence ID" value="KAJ3565188.1"/>
    <property type="molecule type" value="Genomic_DNA"/>
</dbReference>
<dbReference type="AlphaFoldDB" id="A0AAD5YSF3"/>
<dbReference type="Proteomes" id="UP001213000">
    <property type="component" value="Unassembled WGS sequence"/>
</dbReference>
<evidence type="ECO:0000259" key="2">
    <source>
        <dbReference type="Pfam" id="PF24883"/>
    </source>
</evidence>
<dbReference type="SUPFAM" id="SSF52540">
    <property type="entry name" value="P-loop containing nucleoside triphosphate hydrolases"/>
    <property type="match status" value="1"/>
</dbReference>
<feature type="domain" description="Nephrocystin 3-like N-terminal" evidence="2">
    <location>
        <begin position="104"/>
        <end position="175"/>
    </location>
</feature>
<accession>A0AAD5YSF3</accession>
<name>A0AAD5YSF3_9AGAR</name>
<proteinExistence type="predicted"/>
<comment type="caution">
    <text evidence="3">The sequence shown here is derived from an EMBL/GenBank/DDBJ whole genome shotgun (WGS) entry which is preliminary data.</text>
</comment>
<reference evidence="3" key="1">
    <citation type="submission" date="2022-07" db="EMBL/GenBank/DDBJ databases">
        <title>Genome Sequence of Leucocoprinus birnbaumii.</title>
        <authorList>
            <person name="Buettner E."/>
        </authorList>
    </citation>
    <scope>NUCLEOTIDE SEQUENCE</scope>
    <source>
        <strain evidence="3">VT141</strain>
    </source>
</reference>